<proteinExistence type="predicted"/>
<sequence>MNPYQKSYGEDDYTASDLTHYAESIIEAANAAQKPITQSPEKVKHMISHDIRHMLPPQIYELIGLVAAAVETAVEESEA</sequence>
<protein>
    <submittedName>
        <fullName evidence="1">Uncharacterized protein</fullName>
    </submittedName>
</protein>
<accession>A0ABS5PKB9</accession>
<evidence type="ECO:0000313" key="2">
    <source>
        <dbReference type="Proteomes" id="UP000746471"/>
    </source>
</evidence>
<gene>
    <name evidence="1" type="ORF">KHM83_02855</name>
</gene>
<name>A0ABS5PKB9_9FIRM</name>
<comment type="caution">
    <text evidence="1">The sequence shown here is derived from an EMBL/GenBank/DDBJ whole genome shotgun (WGS) entry which is preliminary data.</text>
</comment>
<reference evidence="1 2" key="1">
    <citation type="submission" date="2021-05" db="EMBL/GenBank/DDBJ databases">
        <title>Fusibacter ferrireducens sp. nov., an anaerobic, sulfur- and Fe-reducing bacterium isolated from the mangrove sediment.</title>
        <authorList>
            <person name="Qiu D."/>
        </authorList>
    </citation>
    <scope>NUCLEOTIDE SEQUENCE [LARGE SCALE GENOMIC DNA]</scope>
    <source>
        <strain evidence="1 2">DSM 12116</strain>
    </source>
</reference>
<dbReference type="RefSeq" id="WP_213235393.1">
    <property type="nucleotide sequence ID" value="NZ_JAHBCL010000003.1"/>
</dbReference>
<dbReference type="Proteomes" id="UP000746471">
    <property type="component" value="Unassembled WGS sequence"/>
</dbReference>
<evidence type="ECO:0000313" key="1">
    <source>
        <dbReference type="EMBL" id="MBS7525610.1"/>
    </source>
</evidence>
<organism evidence="1 2">
    <name type="scientific">Fusibacter paucivorans</name>
    <dbReference type="NCBI Taxonomy" id="76009"/>
    <lineage>
        <taxon>Bacteria</taxon>
        <taxon>Bacillati</taxon>
        <taxon>Bacillota</taxon>
        <taxon>Clostridia</taxon>
        <taxon>Eubacteriales</taxon>
        <taxon>Eubacteriales Family XII. Incertae Sedis</taxon>
        <taxon>Fusibacter</taxon>
    </lineage>
</organism>
<dbReference type="EMBL" id="JAHBCL010000003">
    <property type="protein sequence ID" value="MBS7525610.1"/>
    <property type="molecule type" value="Genomic_DNA"/>
</dbReference>
<keyword evidence="2" id="KW-1185">Reference proteome</keyword>